<feature type="region of interest" description="Disordered" evidence="1">
    <location>
        <begin position="1"/>
        <end position="61"/>
    </location>
</feature>
<proteinExistence type="predicted"/>
<protein>
    <submittedName>
        <fullName evidence="3">Uncharacterized protein</fullName>
    </submittedName>
</protein>
<evidence type="ECO:0000313" key="3">
    <source>
        <dbReference type="EMBL" id="CAG5184594.1"/>
    </source>
</evidence>
<organism evidence="3 4">
    <name type="scientific">Alternaria atra</name>
    <dbReference type="NCBI Taxonomy" id="119953"/>
    <lineage>
        <taxon>Eukaryota</taxon>
        <taxon>Fungi</taxon>
        <taxon>Dikarya</taxon>
        <taxon>Ascomycota</taxon>
        <taxon>Pezizomycotina</taxon>
        <taxon>Dothideomycetes</taxon>
        <taxon>Pleosporomycetidae</taxon>
        <taxon>Pleosporales</taxon>
        <taxon>Pleosporineae</taxon>
        <taxon>Pleosporaceae</taxon>
        <taxon>Alternaria</taxon>
        <taxon>Alternaria sect. Ulocladioides</taxon>
    </lineage>
</organism>
<keyword evidence="2" id="KW-1133">Transmembrane helix</keyword>
<dbReference type="Proteomes" id="UP000676310">
    <property type="component" value="Unassembled WGS sequence"/>
</dbReference>
<evidence type="ECO:0000313" key="4">
    <source>
        <dbReference type="Proteomes" id="UP000676310"/>
    </source>
</evidence>
<evidence type="ECO:0000256" key="1">
    <source>
        <dbReference type="SAM" id="MobiDB-lite"/>
    </source>
</evidence>
<keyword evidence="4" id="KW-1185">Reference proteome</keyword>
<feature type="transmembrane region" description="Helical" evidence="2">
    <location>
        <begin position="334"/>
        <end position="353"/>
    </location>
</feature>
<feature type="transmembrane region" description="Helical" evidence="2">
    <location>
        <begin position="359"/>
        <end position="380"/>
    </location>
</feature>
<keyword evidence="2" id="KW-0472">Membrane</keyword>
<name>A0A8J2IGN3_9PLEO</name>
<dbReference type="EMBL" id="CAJRGZ010000030">
    <property type="protein sequence ID" value="CAG5184594.1"/>
    <property type="molecule type" value="Genomic_DNA"/>
</dbReference>
<keyword evidence="2" id="KW-0812">Transmembrane</keyword>
<reference evidence="3" key="1">
    <citation type="submission" date="2021-05" db="EMBL/GenBank/DDBJ databases">
        <authorList>
            <person name="Stam R."/>
        </authorList>
    </citation>
    <scope>NUCLEOTIDE SEQUENCE</scope>
    <source>
        <strain evidence="3">CS162</strain>
    </source>
</reference>
<evidence type="ECO:0000256" key="2">
    <source>
        <dbReference type="SAM" id="Phobius"/>
    </source>
</evidence>
<dbReference type="OrthoDB" id="3776986at2759"/>
<sequence>MSPLSPDLPSRPESAHNKYTENVASEATGFQNTSYQGLKSQKNRRRPRATHDILPKPPESPKNMIFTHFQKKAEEKENVHCVFLLWGSENSEISTTWAVDVPIADPMNEDEVFASLAKQYATELGFLRRFLSFRKFSKLRPVTFRLISRSSNRFLAFAKPLDLVNLHKIASERREKVVTIIRTIQNFNSVGSHQLPVEKAIPEGFGDLGVELLFYADDFPNKCYGNRLGEWKHSCNDDSSYYLTNDCSDHICPFHNLKTCDDDLSWVETLPFLSCYFRNPAGARYQNILSGCFDHFFIQRYSHISLPRDKFRGQNRYIELDGLYIETAWDSIKCLYVFLGILFCVVAGGKLFWGSWEIVFGAGSFIVALPMLVLTVLSYYEV</sequence>
<dbReference type="AlphaFoldDB" id="A0A8J2IGN3"/>
<gene>
    <name evidence="3" type="ORF">ALTATR162_LOCUS10987</name>
</gene>
<feature type="compositionally biased region" description="Polar residues" evidence="1">
    <location>
        <begin position="20"/>
        <end position="40"/>
    </location>
</feature>
<accession>A0A8J2IGN3</accession>
<comment type="caution">
    <text evidence="3">The sequence shown here is derived from an EMBL/GenBank/DDBJ whole genome shotgun (WGS) entry which is preliminary data.</text>
</comment>
<dbReference type="GeneID" id="67011208"/>
<dbReference type="RefSeq" id="XP_043174562.1">
    <property type="nucleotide sequence ID" value="XM_043318627.1"/>
</dbReference>